<evidence type="ECO:0000259" key="2">
    <source>
        <dbReference type="PROSITE" id="PS50093"/>
    </source>
</evidence>
<dbReference type="Pfam" id="PF18911">
    <property type="entry name" value="PKD_4"/>
    <property type="match status" value="1"/>
</dbReference>
<dbReference type="EMBL" id="CP072384">
    <property type="protein sequence ID" value="QUC08942.1"/>
    <property type="molecule type" value="Genomic_DNA"/>
</dbReference>
<dbReference type="InterPro" id="IPR000601">
    <property type="entry name" value="PKD_dom"/>
</dbReference>
<dbReference type="InterPro" id="IPR013783">
    <property type="entry name" value="Ig-like_fold"/>
</dbReference>
<feature type="region of interest" description="Disordered" evidence="1">
    <location>
        <begin position="617"/>
        <end position="666"/>
    </location>
</feature>
<dbReference type="Proteomes" id="UP000678513">
    <property type="component" value="Chromosome"/>
</dbReference>
<dbReference type="InterPro" id="IPR036514">
    <property type="entry name" value="SGNH_hydro_sf"/>
</dbReference>
<dbReference type="Gene3D" id="3.40.50.1110">
    <property type="entry name" value="SGNH hydrolase"/>
    <property type="match status" value="1"/>
</dbReference>
<dbReference type="PANTHER" id="PTHR37981">
    <property type="entry name" value="LIPASE 2"/>
    <property type="match status" value="1"/>
</dbReference>
<dbReference type="InterPro" id="IPR035986">
    <property type="entry name" value="PKD_dom_sf"/>
</dbReference>
<evidence type="ECO:0000256" key="1">
    <source>
        <dbReference type="SAM" id="MobiDB-lite"/>
    </source>
</evidence>
<dbReference type="InterPro" id="IPR037460">
    <property type="entry name" value="SEST-like"/>
</dbReference>
<protein>
    <recommendedName>
        <fullName evidence="2">PKD domain-containing protein</fullName>
    </recommendedName>
</protein>
<sequence length="666" mass="71510">MGDSYSAGNGAGNYYGPTDCYRSSRNWGSIFNSWANSQGIAANYQNHACSRGVIDNLFSPRVLPKQSAKGVSASSVEDAKAKLDAADACSTKASGDDFLSVDYHLQKNSSLLPWAKDYTYECQITIRPQADFVGPKTDLVLMSMGGNDLGFSHLVTNCFGPRIPMIQHRADATKCRDDIASAKSNLTTVVNHLKSQISELLTKRMTGSNTSQVVLMAYPLLSSDRAYVLNNDGVSYDASRGIRELGEAAISEQRQAVSELEKTFPGRVKFIEETAKTFAGHEPDPRVLFKNDSRWLNEFLETEGDYNSSGHVEAAFSTTPAEWYHPNLIGHREFSKLIQSPSYTSSAQDVGTQRDDMDMAFVVDPDSPLGSQVEDIRTMVTGVTHEVTSVARSARFSLVVANGSSERKVIQPFTSDTESFLSTVAGLDPTQMTTTSDQGESETALEWRPGVRHTTLVVGDETSASTVPTGELSPSSGSGSTAHVLTLTSSATPSQDAQGNQGAETETASVENASDLEKVAVAKVSDSLDAPTAILQRPFVGKVGESMELDARGSYAVSSQITKFEWDFDDDGVYDATTAEGIATHTYDSPVAGLTKVRVTDSNGHESVASARIDVTRDGDTVPDDFDNCPEVSNPAQEDVDQNGTGDACQDPGAWNPTAPEGTEES</sequence>
<proteinExistence type="predicted"/>
<dbReference type="Gene3D" id="2.60.40.10">
    <property type="entry name" value="Immunoglobulins"/>
    <property type="match status" value="1"/>
</dbReference>
<dbReference type="PROSITE" id="PS50093">
    <property type="entry name" value="PKD"/>
    <property type="match status" value="1"/>
</dbReference>
<keyword evidence="4" id="KW-1185">Reference proteome</keyword>
<evidence type="ECO:0000313" key="4">
    <source>
        <dbReference type="Proteomes" id="UP000678513"/>
    </source>
</evidence>
<evidence type="ECO:0000313" key="3">
    <source>
        <dbReference type="EMBL" id="QUC08942.1"/>
    </source>
</evidence>
<dbReference type="SUPFAM" id="SSF49299">
    <property type="entry name" value="PKD domain"/>
    <property type="match status" value="1"/>
</dbReference>
<dbReference type="PANTHER" id="PTHR37981:SF1">
    <property type="entry name" value="SGNH HYDROLASE-TYPE ESTERASE DOMAIN-CONTAINING PROTEIN"/>
    <property type="match status" value="1"/>
</dbReference>
<organism evidence="3 4">
    <name type="scientific">Arachnia rubra</name>
    <dbReference type="NCBI Taxonomy" id="1547448"/>
    <lineage>
        <taxon>Bacteria</taxon>
        <taxon>Bacillati</taxon>
        <taxon>Actinomycetota</taxon>
        <taxon>Actinomycetes</taxon>
        <taxon>Propionibacteriales</taxon>
        <taxon>Propionibacteriaceae</taxon>
        <taxon>Arachnia</taxon>
    </lineage>
</organism>
<reference evidence="3 4" key="1">
    <citation type="submission" date="2021-03" db="EMBL/GenBank/DDBJ databases">
        <title>Human Oral Microbial Genomes.</title>
        <authorList>
            <person name="Johnston C.D."/>
            <person name="Chen T."/>
            <person name="Dewhirst F.E."/>
        </authorList>
    </citation>
    <scope>NUCLEOTIDE SEQUENCE [LARGE SCALE GENOMIC DNA]</scope>
    <source>
        <strain evidence="3 4">DSMZ 100122</strain>
    </source>
</reference>
<feature type="domain" description="PKD" evidence="2">
    <location>
        <begin position="530"/>
        <end position="622"/>
    </location>
</feature>
<dbReference type="CDD" id="cd00146">
    <property type="entry name" value="PKD"/>
    <property type="match status" value="1"/>
</dbReference>
<accession>A0ABX7Y784</accession>
<dbReference type="SUPFAM" id="SSF52266">
    <property type="entry name" value="SGNH hydrolase"/>
    <property type="match status" value="1"/>
</dbReference>
<feature type="region of interest" description="Disordered" evidence="1">
    <location>
        <begin position="458"/>
        <end position="511"/>
    </location>
</feature>
<gene>
    <name evidence="3" type="ORF">J5A65_04210</name>
</gene>
<name>A0ABX7Y784_9ACTN</name>
<feature type="compositionally biased region" description="Polar residues" evidence="1">
    <location>
        <begin position="462"/>
        <end position="511"/>
    </location>
</feature>